<evidence type="ECO:0000313" key="8">
    <source>
        <dbReference type="Proteomes" id="UP000681041"/>
    </source>
</evidence>
<dbReference type="GO" id="GO:0005524">
    <property type="term" value="F:ATP binding"/>
    <property type="evidence" value="ECO:0007669"/>
    <property type="project" value="UniProtKB-KW"/>
</dbReference>
<dbReference type="InterPro" id="IPR050496">
    <property type="entry name" value="SNF2_RAD54_helicase_repair"/>
</dbReference>
<dbReference type="PROSITE" id="PS51194">
    <property type="entry name" value="HELICASE_CTER"/>
    <property type="match status" value="1"/>
</dbReference>
<keyword evidence="1" id="KW-0547">Nucleotide-binding</keyword>
<dbReference type="Pfam" id="PF13020">
    <property type="entry name" value="NOV_C"/>
    <property type="match status" value="1"/>
</dbReference>
<dbReference type="GO" id="GO:0016787">
    <property type="term" value="F:hydrolase activity"/>
    <property type="evidence" value="ECO:0007669"/>
    <property type="project" value="UniProtKB-KW"/>
</dbReference>
<proteinExistence type="predicted"/>
<keyword evidence="4" id="KW-0067">ATP-binding</keyword>
<accession>A0A8T8K1U6</accession>
<dbReference type="EMBL" id="CP058560">
    <property type="protein sequence ID" value="QUH22358.1"/>
    <property type="molecule type" value="Genomic_DNA"/>
</dbReference>
<dbReference type="SMART" id="SM00490">
    <property type="entry name" value="HELICc"/>
    <property type="match status" value="1"/>
</dbReference>
<dbReference type="PROSITE" id="PS51192">
    <property type="entry name" value="HELICASE_ATP_BIND_1"/>
    <property type="match status" value="1"/>
</dbReference>
<dbReference type="InterPro" id="IPR049730">
    <property type="entry name" value="SNF2/RAD54-like_C"/>
</dbReference>
<dbReference type="CDD" id="cd18011">
    <property type="entry name" value="DEXDc_RapA"/>
    <property type="match status" value="1"/>
</dbReference>
<dbReference type="Gene3D" id="3.40.50.300">
    <property type="entry name" value="P-loop containing nucleotide triphosphate hydrolases"/>
    <property type="match status" value="1"/>
</dbReference>
<dbReference type="GO" id="GO:0004386">
    <property type="term" value="F:helicase activity"/>
    <property type="evidence" value="ECO:0007669"/>
    <property type="project" value="UniProtKB-KW"/>
</dbReference>
<dbReference type="InterPro" id="IPR027417">
    <property type="entry name" value="P-loop_NTPase"/>
</dbReference>
<dbReference type="InterPro" id="IPR000330">
    <property type="entry name" value="SNF2_N"/>
</dbReference>
<keyword evidence="2" id="KW-0378">Hydrolase</keyword>
<evidence type="ECO:0000256" key="1">
    <source>
        <dbReference type="ARBA" id="ARBA00022741"/>
    </source>
</evidence>
<keyword evidence="8" id="KW-1185">Reference proteome</keyword>
<evidence type="ECO:0000313" key="7">
    <source>
        <dbReference type="EMBL" id="QUH22358.1"/>
    </source>
</evidence>
<keyword evidence="3" id="KW-0347">Helicase</keyword>
<dbReference type="KEGG" id="meme:HYG87_00550"/>
<dbReference type="OrthoDB" id="6396at2157"/>
<dbReference type="GeneID" id="64819208"/>
<dbReference type="CDD" id="cd18793">
    <property type="entry name" value="SF2_C_SNF"/>
    <property type="match status" value="1"/>
</dbReference>
<dbReference type="InterPro" id="IPR024975">
    <property type="entry name" value="NOV_C"/>
</dbReference>
<evidence type="ECO:0000259" key="6">
    <source>
        <dbReference type="PROSITE" id="PS51194"/>
    </source>
</evidence>
<dbReference type="Pfam" id="PF00176">
    <property type="entry name" value="SNF2-rel_dom"/>
    <property type="match status" value="1"/>
</dbReference>
<feature type="domain" description="Helicase ATP-binding" evidence="5">
    <location>
        <begin position="69"/>
        <end position="228"/>
    </location>
</feature>
<sequence length="1360" mass="158184">MVLTLEEIKSRLENDQIEPSLKLKLAVDAYRIHLKHLFDPLSCVATGRIDPLPHQIESFVKMMNMLRPHGDTDGRIRVLLADDVGLGKTIMIGMVLKELLLSSRIKKVLIVCPAGLQIQWQEELLYKFGESFEIIRGKVGLDNPFKHVNKCITSMDYAKNPEKLELLKDTHWDLVIIDEAHKLKYGNLRFALGEVLSENSSNLILATATPHDGKLENFLNILGLLDQNLQLTEDRYELIRYLDPIMIRRMKNEITNFKGQNIFPHREDPYTIDIDFNHEEEEFYDAMGAYVNKYYRKAEERNKTSAVLALYILHRMVSSSIYAGLQALKNRKNRLWEPFLETKDESIYFEHPEDLDAKTREEDDDIIIGSTASIGDELKEELEELEELISMGQNLVDSNEDSKSLKLIEGLKELRRTRPEDKIILFTEFKPTLFNLKRILEEEGFSVVEIHGSMDIKERELQRDNFENFANILIGTDAISEGLNLQFANIVVNYELPWNPNRLEQRIGRAYRYGQEKPVFIYNYKTGFAIDNHVLEKLVEKLEEIRLAFGDRTVDVIGSLISEKEMMEIFKIARTVGDTDASDRVQGLIEEKLLLIDNIEHYMIKNRFDLTEVLRATRSIESGVVKFDVERFLLSYLSNRENGSYDPIGKNTHILYLNEVDISADPKCTENIPPYKNKVYDFQGTFDKDAQRKYEYVALGNPALSMALEKSMNFEGISLLKGEENGLLLSYILRFFDAQDQEVYAEPILIFMNEKEAKVIDPLQIWDYDTLEEDYIPQEFMDFLDTVNFTEIKREIDPQIQDLKKFAQNKHEKDLELDLKRVNADYECKIAIEERNIEKAKEKGQRFLIPGHAENVSSLRAEHLRIVSELESSRNIRWELCGPLSSGIVIKPEKASGVNDMDIEKLKKEVEKAGVDYIIKKEKEWGRETVYNSLDKEEFRGYDLLTISDSEKRMIEAKSFKTEGNIQISSNEWRVASENPDNYHLYVVKNALDDPELTKIRDPYNNLSEVAKTIHFDDYKVVIDPSGLDDAIKSTKTKLIVPEPAKEESSSDIMDQLMSSDFVNWIENLPYPLSSILWKYYAERNTSKQVKILFNYFEALCEFHGTIIVSLTAEALKNDRNILEDPNILEDRVEWIIQTSFGKWYTFGGRIAKKIRFLSSSGSKNHRLLFEKFLDITGQSREFIDLMTNKQLYNLFNDVKDYRNRHKGHGGDSSEEIEKEVLQYLEKQLYRTWRTISNIYLDNILIMPQEGTRLEDHYQYDVRKIIGTRTPFITMKLQTDNSLKTKTLYLINKDKLKPLQILPFFKILESSKTSEEACYFYREVDGSTVRWISYHYGIDPELYLPLERDIKKAIEILLPS</sequence>
<dbReference type="InterPro" id="IPR038718">
    <property type="entry name" value="SNF2-like_sf"/>
</dbReference>
<evidence type="ECO:0000256" key="3">
    <source>
        <dbReference type="ARBA" id="ARBA00022806"/>
    </source>
</evidence>
<dbReference type="InterPro" id="IPR057342">
    <property type="entry name" value="DEXDc_RapA"/>
</dbReference>
<dbReference type="SMART" id="SM00487">
    <property type="entry name" value="DEXDc"/>
    <property type="match status" value="1"/>
</dbReference>
<evidence type="ECO:0000259" key="5">
    <source>
        <dbReference type="PROSITE" id="PS51192"/>
    </source>
</evidence>
<evidence type="ECO:0000256" key="4">
    <source>
        <dbReference type="ARBA" id="ARBA00022840"/>
    </source>
</evidence>
<feature type="domain" description="Helicase C-terminal" evidence="6">
    <location>
        <begin position="406"/>
        <end position="561"/>
    </location>
</feature>
<reference evidence="7" key="1">
    <citation type="submission" date="2020-07" db="EMBL/GenBank/DDBJ databases">
        <title>Methanobacterium. sp. MethCan genome.</title>
        <authorList>
            <person name="Postec A."/>
            <person name="Quemeneur M."/>
        </authorList>
    </citation>
    <scope>NUCLEOTIDE SEQUENCE</scope>
    <source>
        <strain evidence="7">MethCAN</strain>
    </source>
</reference>
<gene>
    <name evidence="7" type="ORF">HYG87_00550</name>
</gene>
<dbReference type="Proteomes" id="UP000681041">
    <property type="component" value="Chromosome"/>
</dbReference>
<organism evidence="7 8">
    <name type="scientific">Methanobacterium alkalithermotolerans</name>
    <dbReference type="NCBI Taxonomy" id="2731220"/>
    <lineage>
        <taxon>Archaea</taxon>
        <taxon>Methanobacteriati</taxon>
        <taxon>Methanobacteriota</taxon>
        <taxon>Methanomada group</taxon>
        <taxon>Methanobacteria</taxon>
        <taxon>Methanobacteriales</taxon>
        <taxon>Methanobacteriaceae</taxon>
        <taxon>Methanobacterium</taxon>
    </lineage>
</organism>
<dbReference type="InterPro" id="IPR014001">
    <property type="entry name" value="Helicase_ATP-bd"/>
</dbReference>
<dbReference type="SUPFAM" id="SSF52540">
    <property type="entry name" value="P-loop containing nucleoside triphosphate hydrolases"/>
    <property type="match status" value="2"/>
</dbReference>
<name>A0A8T8K1U6_9EURY</name>
<dbReference type="RefSeq" id="WP_211533301.1">
    <property type="nucleotide sequence ID" value="NZ_CP058560.1"/>
</dbReference>
<dbReference type="PANTHER" id="PTHR45629:SF7">
    <property type="entry name" value="DNA EXCISION REPAIR PROTEIN ERCC-6-RELATED"/>
    <property type="match status" value="1"/>
</dbReference>
<dbReference type="Gene3D" id="3.40.50.10810">
    <property type="entry name" value="Tandem AAA-ATPase domain"/>
    <property type="match status" value="1"/>
</dbReference>
<dbReference type="PANTHER" id="PTHR45629">
    <property type="entry name" value="SNF2/RAD54 FAMILY MEMBER"/>
    <property type="match status" value="1"/>
</dbReference>
<evidence type="ECO:0000256" key="2">
    <source>
        <dbReference type="ARBA" id="ARBA00022801"/>
    </source>
</evidence>
<dbReference type="GO" id="GO:0140097">
    <property type="term" value="F:catalytic activity, acting on DNA"/>
    <property type="evidence" value="ECO:0007669"/>
    <property type="project" value="UniProtKB-ARBA"/>
</dbReference>
<dbReference type="Pfam" id="PF00271">
    <property type="entry name" value="Helicase_C"/>
    <property type="match status" value="1"/>
</dbReference>
<dbReference type="InterPro" id="IPR001650">
    <property type="entry name" value="Helicase_C-like"/>
</dbReference>
<protein>
    <submittedName>
        <fullName evidence="7">DUF3883 domain-containing protein</fullName>
    </submittedName>
</protein>